<dbReference type="PANTHER" id="PTHR34139">
    <property type="entry name" value="UPF0331 PROTEIN MJ0127"/>
    <property type="match status" value="1"/>
</dbReference>
<keyword evidence="3" id="KW-0540">Nuclease</keyword>
<dbReference type="GO" id="GO:0110001">
    <property type="term" value="C:toxin-antitoxin complex"/>
    <property type="evidence" value="ECO:0007669"/>
    <property type="project" value="InterPro"/>
</dbReference>
<dbReference type="OrthoDB" id="159782at2"/>
<evidence type="ECO:0000256" key="1">
    <source>
        <dbReference type="ARBA" id="ARBA00022553"/>
    </source>
</evidence>
<dbReference type="InterPro" id="IPR008201">
    <property type="entry name" value="HepT-like"/>
</dbReference>
<keyword evidence="7" id="KW-1185">Reference proteome</keyword>
<keyword evidence="4" id="KW-0547">Nucleotide-binding</keyword>
<evidence type="ECO:0000313" key="7">
    <source>
        <dbReference type="Proteomes" id="UP000224130"/>
    </source>
</evidence>
<name>A0A2A9ET24_9MICO</name>
<dbReference type="EMBL" id="PDJJ01000001">
    <property type="protein sequence ID" value="PFG42297.1"/>
    <property type="molecule type" value="Genomic_DNA"/>
</dbReference>
<dbReference type="AlphaFoldDB" id="A0A2A9ET24"/>
<dbReference type="RefSeq" id="WP_098462829.1">
    <property type="nucleotide sequence ID" value="NZ_PDJJ01000001.1"/>
</dbReference>
<evidence type="ECO:0000256" key="3">
    <source>
        <dbReference type="ARBA" id="ARBA00022722"/>
    </source>
</evidence>
<evidence type="ECO:0000256" key="4">
    <source>
        <dbReference type="ARBA" id="ARBA00022741"/>
    </source>
</evidence>
<gene>
    <name evidence="6" type="ORF">ATJ88_0954</name>
</gene>
<reference evidence="6 7" key="1">
    <citation type="submission" date="2017-10" db="EMBL/GenBank/DDBJ databases">
        <title>Sequencing the genomes of 1000 actinobacteria strains.</title>
        <authorList>
            <person name="Klenk H.-P."/>
        </authorList>
    </citation>
    <scope>NUCLEOTIDE SEQUENCE [LARGE SCALE GENOMIC DNA]</scope>
    <source>
        <strain evidence="6 7">DSM 21863</strain>
    </source>
</reference>
<dbReference type="Pfam" id="PF01934">
    <property type="entry name" value="HepT-like"/>
    <property type="match status" value="1"/>
</dbReference>
<protein>
    <submittedName>
        <fullName evidence="6">Uncharacterized protein DUF86</fullName>
    </submittedName>
</protein>
<sequence length="115" mass="12972">MTPRTERLLHDLVEHAAAAARLVDRGRPAYDADEMLRYAAEDLLIRLGETVARIDRDDDRFVGAHPGLELRRLKDARNLVAHGYDIVDPALVWSILEHNVPTVAERVRRLLDGSA</sequence>
<dbReference type="GO" id="GO:0016787">
    <property type="term" value="F:hydrolase activity"/>
    <property type="evidence" value="ECO:0007669"/>
    <property type="project" value="UniProtKB-KW"/>
</dbReference>
<evidence type="ECO:0000256" key="2">
    <source>
        <dbReference type="ARBA" id="ARBA00022649"/>
    </source>
</evidence>
<keyword evidence="5" id="KW-0378">Hydrolase</keyword>
<keyword evidence="1" id="KW-0597">Phosphoprotein</keyword>
<keyword evidence="2" id="KW-1277">Toxin-antitoxin system</keyword>
<evidence type="ECO:0000313" key="6">
    <source>
        <dbReference type="EMBL" id="PFG42297.1"/>
    </source>
</evidence>
<dbReference type="GO" id="GO:0000166">
    <property type="term" value="F:nucleotide binding"/>
    <property type="evidence" value="ECO:0007669"/>
    <property type="project" value="UniProtKB-KW"/>
</dbReference>
<dbReference type="InterPro" id="IPR051813">
    <property type="entry name" value="HepT_RNase_toxin"/>
</dbReference>
<evidence type="ECO:0000256" key="5">
    <source>
        <dbReference type="ARBA" id="ARBA00022801"/>
    </source>
</evidence>
<dbReference type="GO" id="GO:0004540">
    <property type="term" value="F:RNA nuclease activity"/>
    <property type="evidence" value="ECO:0007669"/>
    <property type="project" value="InterPro"/>
</dbReference>
<proteinExistence type="predicted"/>
<organism evidence="6 7">
    <name type="scientific">Isoptericola jiangsuensis</name>
    <dbReference type="NCBI Taxonomy" id="548579"/>
    <lineage>
        <taxon>Bacteria</taxon>
        <taxon>Bacillati</taxon>
        <taxon>Actinomycetota</taxon>
        <taxon>Actinomycetes</taxon>
        <taxon>Micrococcales</taxon>
        <taxon>Promicromonosporaceae</taxon>
        <taxon>Isoptericola</taxon>
    </lineage>
</organism>
<dbReference type="PANTHER" id="PTHR34139:SF1">
    <property type="entry name" value="RNASE MJ1380-RELATED"/>
    <property type="match status" value="1"/>
</dbReference>
<comment type="caution">
    <text evidence="6">The sequence shown here is derived from an EMBL/GenBank/DDBJ whole genome shotgun (WGS) entry which is preliminary data.</text>
</comment>
<accession>A0A2A9ET24</accession>
<dbReference type="Proteomes" id="UP000224130">
    <property type="component" value="Unassembled WGS sequence"/>
</dbReference>